<dbReference type="InterPro" id="IPR043132">
    <property type="entry name" value="BCAT-like_C"/>
</dbReference>
<dbReference type="PRINTS" id="PR00095">
    <property type="entry name" value="ANTSNTHASEI"/>
</dbReference>
<sequence length="566" mass="64732">MQVHIKFKRKADSRPLYFAHPKAVFTEKDMSLQEALQSIERYIDQGCYIIPSLSYEAKEGGPFIIGVFESPVERSVFQSAYGEYGGYLMGRPEFIDSPSKIKRDIEEIRNYIKDGHTYQVNYTTRLRGGFSGNAHALFEQLTSRNNGDYAAFIHHGEDTIVSCSPELFFEKDAHGKISARPMKGTSRRYRDPEEDQRSYDFLRYSKKDQAENVMIVDLLRNDLSKLAERGSVRVPELFKIEQYETVYQMTSKIEAQLTDGRRTADIIDALFPCGSITGAPKRSTIDIISRLESTPRGYYCGAIGIIHPDRSQVFNVPIRTLHIREGQFEYGAGGGITYDSLPTAEYDEIVAKTAFLEAGRYKLIETMRFESGEIARLDLHEARVDHSSRSLGFRQPDFKRALAAYLRHHALTEGIVFKVRALIDDSGEISFTHEERGATERMQAKIHDEAIDSPAEFLSNKTSIRHHYGGASNEFPLVLYYNKKRQITEFNLGNLVVMEKDGYFTPSADTGLLEGVMRTSLINDGVISERDYDLDEFTRRYEQGEIEIYMINSLREWVEVKLEVQR</sequence>
<gene>
    <name evidence="2" type="ORF">ACFFLE_00380</name>
</gene>
<dbReference type="Pfam" id="PF01063">
    <property type="entry name" value="Aminotran_4"/>
    <property type="match status" value="1"/>
</dbReference>
<accession>A0ABV5Z1G9</accession>
<name>A0ABV5Z1G9_9STAP</name>
<dbReference type="InterPro" id="IPR036038">
    <property type="entry name" value="Aminotransferase-like"/>
</dbReference>
<protein>
    <submittedName>
        <fullName evidence="2">Chorismate-binding protein</fullName>
    </submittedName>
</protein>
<dbReference type="InterPro" id="IPR015890">
    <property type="entry name" value="Chorismate_C"/>
</dbReference>
<proteinExistence type="predicted"/>
<dbReference type="InterPro" id="IPR001544">
    <property type="entry name" value="Aminotrans_IV"/>
</dbReference>
<dbReference type="SUPFAM" id="SSF56752">
    <property type="entry name" value="D-aminoacid aminotransferase-like PLP-dependent enzymes"/>
    <property type="match status" value="1"/>
</dbReference>
<dbReference type="Gene3D" id="3.20.10.10">
    <property type="entry name" value="D-amino Acid Aminotransferase, subunit A, domain 2"/>
    <property type="match status" value="1"/>
</dbReference>
<evidence type="ECO:0000313" key="2">
    <source>
        <dbReference type="EMBL" id="MFB9859566.1"/>
    </source>
</evidence>
<organism evidence="2 3">
    <name type="scientific">Salinicoccus siamensis</name>
    <dbReference type="NCBI Taxonomy" id="381830"/>
    <lineage>
        <taxon>Bacteria</taxon>
        <taxon>Bacillati</taxon>
        <taxon>Bacillota</taxon>
        <taxon>Bacilli</taxon>
        <taxon>Bacillales</taxon>
        <taxon>Staphylococcaceae</taxon>
        <taxon>Salinicoccus</taxon>
    </lineage>
</organism>
<dbReference type="Gene3D" id="3.30.470.10">
    <property type="match status" value="1"/>
</dbReference>
<evidence type="ECO:0000313" key="3">
    <source>
        <dbReference type="Proteomes" id="UP001589740"/>
    </source>
</evidence>
<comment type="caution">
    <text evidence="2">The sequence shown here is derived from an EMBL/GenBank/DDBJ whole genome shotgun (WGS) entry which is preliminary data.</text>
</comment>
<reference evidence="2 3" key="1">
    <citation type="submission" date="2024-09" db="EMBL/GenBank/DDBJ databases">
        <authorList>
            <person name="Sun Q."/>
            <person name="Mori K."/>
        </authorList>
    </citation>
    <scope>NUCLEOTIDE SEQUENCE [LARGE SCALE GENOMIC DNA]</scope>
    <source>
        <strain evidence="2 3">JCM 12822</strain>
    </source>
</reference>
<dbReference type="PANTHER" id="PTHR11236:SF50">
    <property type="entry name" value="AMINODEOXYCHORISMATE SYNTHASE COMPONENT 1"/>
    <property type="match status" value="1"/>
</dbReference>
<dbReference type="InterPro" id="IPR005801">
    <property type="entry name" value="ADC_synthase"/>
</dbReference>
<dbReference type="RefSeq" id="WP_380569228.1">
    <property type="nucleotide sequence ID" value="NZ_JBHMAH010000001.1"/>
</dbReference>
<dbReference type="InterPro" id="IPR019999">
    <property type="entry name" value="Anth_synth_I-like"/>
</dbReference>
<dbReference type="Proteomes" id="UP001589740">
    <property type="component" value="Unassembled WGS sequence"/>
</dbReference>
<dbReference type="InterPro" id="IPR043131">
    <property type="entry name" value="BCAT-like_N"/>
</dbReference>
<dbReference type="Pfam" id="PF00425">
    <property type="entry name" value="Chorismate_bind"/>
    <property type="match status" value="1"/>
</dbReference>
<dbReference type="SUPFAM" id="SSF56322">
    <property type="entry name" value="ADC synthase"/>
    <property type="match status" value="1"/>
</dbReference>
<keyword evidence="3" id="KW-1185">Reference proteome</keyword>
<evidence type="ECO:0000259" key="1">
    <source>
        <dbReference type="Pfam" id="PF00425"/>
    </source>
</evidence>
<dbReference type="EMBL" id="JBHMAH010000001">
    <property type="protein sequence ID" value="MFB9859566.1"/>
    <property type="molecule type" value="Genomic_DNA"/>
</dbReference>
<feature type="domain" description="Chorismate-utilising enzyme C-terminal" evidence="1">
    <location>
        <begin position="102"/>
        <end position="352"/>
    </location>
</feature>
<dbReference type="Gene3D" id="3.60.120.10">
    <property type="entry name" value="Anthranilate synthase"/>
    <property type="match status" value="1"/>
</dbReference>
<dbReference type="PANTHER" id="PTHR11236">
    <property type="entry name" value="AMINOBENZOATE/ANTHRANILATE SYNTHASE"/>
    <property type="match status" value="1"/>
</dbReference>